<dbReference type="PANTHER" id="PTHR21666">
    <property type="entry name" value="PEPTIDASE-RELATED"/>
    <property type="match status" value="1"/>
</dbReference>
<keyword evidence="2" id="KW-0732">Signal</keyword>
<dbReference type="Gene3D" id="2.60.40.10">
    <property type="entry name" value="Immunoglobulins"/>
    <property type="match status" value="2"/>
</dbReference>
<dbReference type="Gene3D" id="2.70.70.10">
    <property type="entry name" value="Glucose Permease (Domain IIA)"/>
    <property type="match status" value="1"/>
</dbReference>
<dbReference type="InterPro" id="IPR022409">
    <property type="entry name" value="PKD/Chitinase_dom"/>
</dbReference>
<organism evidence="4 5">
    <name type="scientific">Roseiconus nitratireducens</name>
    <dbReference type="NCBI Taxonomy" id="2605748"/>
    <lineage>
        <taxon>Bacteria</taxon>
        <taxon>Pseudomonadati</taxon>
        <taxon>Planctomycetota</taxon>
        <taxon>Planctomycetia</taxon>
        <taxon>Pirellulales</taxon>
        <taxon>Pirellulaceae</taxon>
        <taxon>Roseiconus</taxon>
    </lineage>
</organism>
<protein>
    <submittedName>
        <fullName evidence="4">Peptidoglycan DD-metalloendopeptidase family protein</fullName>
    </submittedName>
</protein>
<dbReference type="PANTHER" id="PTHR21666:SF270">
    <property type="entry name" value="MUREIN HYDROLASE ACTIVATOR ENVC"/>
    <property type="match status" value="1"/>
</dbReference>
<dbReference type="EMBL" id="VWOX01000008">
    <property type="protein sequence ID" value="KAA5542249.1"/>
    <property type="molecule type" value="Genomic_DNA"/>
</dbReference>
<dbReference type="InterPro" id="IPR011055">
    <property type="entry name" value="Dup_hybrid_motif"/>
</dbReference>
<dbReference type="Proteomes" id="UP000324479">
    <property type="component" value="Unassembled WGS sequence"/>
</dbReference>
<dbReference type="AlphaFoldDB" id="A0A5M6D8L7"/>
<dbReference type="Pfam" id="PF00801">
    <property type="entry name" value="PKD"/>
    <property type="match status" value="1"/>
</dbReference>
<dbReference type="CDD" id="cd00146">
    <property type="entry name" value="PKD"/>
    <property type="match status" value="1"/>
</dbReference>
<evidence type="ECO:0000256" key="2">
    <source>
        <dbReference type="SAM" id="SignalP"/>
    </source>
</evidence>
<dbReference type="PROSITE" id="PS50093">
    <property type="entry name" value="PKD"/>
    <property type="match status" value="2"/>
</dbReference>
<reference evidence="4 5" key="1">
    <citation type="submission" date="2019-08" db="EMBL/GenBank/DDBJ databases">
        <authorList>
            <person name="Dhanesh K."/>
            <person name="Kumar G."/>
            <person name="Sasikala C."/>
            <person name="Venkata Ramana C."/>
        </authorList>
    </citation>
    <scope>NUCLEOTIDE SEQUENCE [LARGE SCALE GENOMIC DNA]</scope>
    <source>
        <strain evidence="4 5">JC645</strain>
    </source>
</reference>
<dbReference type="SUPFAM" id="SSF51261">
    <property type="entry name" value="Duplicated hybrid motif"/>
    <property type="match status" value="1"/>
</dbReference>
<dbReference type="SMART" id="SM00089">
    <property type="entry name" value="PKD"/>
    <property type="match status" value="2"/>
</dbReference>
<evidence type="ECO:0000313" key="4">
    <source>
        <dbReference type="EMBL" id="KAA5542249.1"/>
    </source>
</evidence>
<evidence type="ECO:0000259" key="3">
    <source>
        <dbReference type="PROSITE" id="PS50093"/>
    </source>
</evidence>
<feature type="signal peptide" evidence="2">
    <location>
        <begin position="1"/>
        <end position="27"/>
    </location>
</feature>
<dbReference type="RefSeq" id="WP_150077396.1">
    <property type="nucleotide sequence ID" value="NZ_VWOX01000008.1"/>
</dbReference>
<comment type="caution">
    <text evidence="4">The sequence shown here is derived from an EMBL/GenBank/DDBJ whole genome shotgun (WGS) entry which is preliminary data.</text>
</comment>
<dbReference type="SUPFAM" id="SSF49299">
    <property type="entry name" value="PKD domain"/>
    <property type="match status" value="2"/>
</dbReference>
<dbReference type="Pfam" id="PF01551">
    <property type="entry name" value="Peptidase_M23"/>
    <property type="match status" value="1"/>
</dbReference>
<evidence type="ECO:0000313" key="5">
    <source>
        <dbReference type="Proteomes" id="UP000324479"/>
    </source>
</evidence>
<name>A0A5M6D8L7_9BACT</name>
<proteinExistence type="predicted"/>
<dbReference type="InterPro" id="IPR016047">
    <property type="entry name" value="M23ase_b-sheet_dom"/>
</dbReference>
<evidence type="ECO:0000256" key="1">
    <source>
        <dbReference type="SAM" id="MobiDB-lite"/>
    </source>
</evidence>
<dbReference type="InterPro" id="IPR050570">
    <property type="entry name" value="Cell_wall_metabolism_enzyme"/>
</dbReference>
<dbReference type="Pfam" id="PF18911">
    <property type="entry name" value="PKD_4"/>
    <property type="match status" value="1"/>
</dbReference>
<dbReference type="InterPro" id="IPR000601">
    <property type="entry name" value="PKD_dom"/>
</dbReference>
<dbReference type="InterPro" id="IPR035986">
    <property type="entry name" value="PKD_dom_sf"/>
</dbReference>
<feature type="domain" description="PKD" evidence="3">
    <location>
        <begin position="336"/>
        <end position="401"/>
    </location>
</feature>
<keyword evidence="5" id="KW-1185">Reference proteome</keyword>
<feature type="region of interest" description="Disordered" evidence="1">
    <location>
        <begin position="448"/>
        <end position="467"/>
    </location>
</feature>
<dbReference type="CDD" id="cd12797">
    <property type="entry name" value="M23_peptidase"/>
    <property type="match status" value="1"/>
</dbReference>
<accession>A0A5M6D8L7</accession>
<dbReference type="GO" id="GO:0004222">
    <property type="term" value="F:metalloendopeptidase activity"/>
    <property type="evidence" value="ECO:0007669"/>
    <property type="project" value="TreeGrafter"/>
</dbReference>
<sequence>MIVVPHRASLRFFSLATAILWWSPALAEQLHPDLHHAAHKQVPLLRAVDLSVGESETVQLHDGTMTQVQLLRVQEDRDSLSGAVRRAEVTVRIDGEETTLIAANYHLPITVGNVQIDCAVTRGYNSNGRAASWALEKDARLRLWPAGSPWIRADSFRYPAEQRWFASLTQMANEPTYVDGGDSPARQQIYYHSGLDIGGSEGQVDVVAATTGLVVSSAGEVLEGHRDDTPVSPRGDVVYVQDARGWYYRYSHLKHIDPQIKIGRVISMGDAIGVLGKEGASGGWSHLHFEIKARQPSGKWGTQAGYAFLWQAYLQQYDPDLIAVARPHHFIAAGEAVTLDASRSWTKSGHPPNFSWTFHDGFHSDKPQVRRAYPRSGSYSEILRADDGSGNVAYDFAVVQVIDPEHPAKLPPTIHPTYSPTFGLKVGDPVRFTVRSFRAKAGQETWDFGDGTPPVQVQSDGNRSPHAADGYAVTEHRFDKPGDYVVTVQRTNEHGLTATGHLHVAIAP</sequence>
<feature type="domain" description="PKD" evidence="3">
    <location>
        <begin position="445"/>
        <end position="508"/>
    </location>
</feature>
<feature type="chain" id="PRO_5024435014" evidence="2">
    <location>
        <begin position="28"/>
        <end position="508"/>
    </location>
</feature>
<gene>
    <name evidence="4" type="ORF">FYK55_15725</name>
</gene>
<dbReference type="InterPro" id="IPR013783">
    <property type="entry name" value="Ig-like_fold"/>
</dbReference>